<comment type="caution">
    <text evidence="1">The sequence shown here is derived from an EMBL/GenBank/DDBJ whole genome shotgun (WGS) entry which is preliminary data.</text>
</comment>
<protein>
    <submittedName>
        <fullName evidence="1">Uncharacterized protein</fullName>
    </submittedName>
</protein>
<evidence type="ECO:0000313" key="1">
    <source>
        <dbReference type="EMBL" id="PWF26988.1"/>
    </source>
</evidence>
<keyword evidence="2" id="KW-1185">Reference proteome</keyword>
<accession>A0A2V1K6B3</accession>
<dbReference type="EMBL" id="QETB01000001">
    <property type="protein sequence ID" value="PWF26988.1"/>
    <property type="molecule type" value="Genomic_DNA"/>
</dbReference>
<dbReference type="AlphaFoldDB" id="A0A2V1K6B3"/>
<dbReference type="RefSeq" id="WP_109092489.1">
    <property type="nucleotide sequence ID" value="NZ_CAMELQ010000007.1"/>
</dbReference>
<reference evidence="2" key="1">
    <citation type="submission" date="2018-05" db="EMBL/GenBank/DDBJ databases">
        <authorList>
            <person name="Li Y."/>
        </authorList>
    </citation>
    <scope>NUCLEOTIDE SEQUENCE [LARGE SCALE GENOMIC DNA]</scope>
    <source>
        <strain evidence="2">sk1b4</strain>
    </source>
</reference>
<dbReference type="Proteomes" id="UP000245283">
    <property type="component" value="Unassembled WGS sequence"/>
</dbReference>
<gene>
    <name evidence="1" type="ORF">DD236_00800</name>
</gene>
<sequence>MAKTAALTAAVGLVLAGAVGPIVGTVDTAVTDTRSPVSVTEAQIRPMFLCSWFPYLRPLCKG</sequence>
<name>A0A2V1K6B3_9ACTO</name>
<evidence type="ECO:0000313" key="2">
    <source>
        <dbReference type="Proteomes" id="UP000245283"/>
    </source>
</evidence>
<organism evidence="1 2">
    <name type="scientific">Ancrocorticia populi</name>
    <dbReference type="NCBI Taxonomy" id="2175228"/>
    <lineage>
        <taxon>Bacteria</taxon>
        <taxon>Bacillati</taxon>
        <taxon>Actinomycetota</taxon>
        <taxon>Actinomycetes</taxon>
        <taxon>Actinomycetales</taxon>
        <taxon>Actinomycetaceae</taxon>
        <taxon>Ancrocorticia</taxon>
    </lineage>
</organism>
<proteinExistence type="predicted"/>